<accession>A0ABT8V6V5</accession>
<keyword evidence="7" id="KW-1185">Reference proteome</keyword>
<proteinExistence type="inferred from homology"/>
<dbReference type="InterPro" id="IPR013328">
    <property type="entry name" value="6PGD_dom2"/>
</dbReference>
<dbReference type="Pfam" id="PF21761">
    <property type="entry name" value="RedAm-like_C"/>
    <property type="match status" value="1"/>
</dbReference>
<feature type="region of interest" description="Disordered" evidence="3">
    <location>
        <begin position="1"/>
        <end position="20"/>
    </location>
</feature>
<dbReference type="SUPFAM" id="SSF51735">
    <property type="entry name" value="NAD(P)-binding Rossmann-fold domains"/>
    <property type="match status" value="1"/>
</dbReference>
<evidence type="ECO:0000313" key="6">
    <source>
        <dbReference type="EMBL" id="MDO3677173.1"/>
    </source>
</evidence>
<comment type="caution">
    <text evidence="6">The sequence shown here is derived from an EMBL/GenBank/DDBJ whole genome shotgun (WGS) entry which is preliminary data.</text>
</comment>
<reference evidence="6" key="1">
    <citation type="submission" date="2023-07" db="EMBL/GenBank/DDBJ databases">
        <authorList>
            <person name="Aktuganov G."/>
            <person name="Boyko T."/>
            <person name="Delegan Y."/>
            <person name="Galimzianova N."/>
            <person name="Gilvanova E."/>
            <person name="Korobov V."/>
            <person name="Kuzmina L."/>
            <person name="Melentiev A."/>
            <person name="Milman P."/>
            <person name="Ryabova A."/>
            <person name="Stupak E."/>
            <person name="Yasakov T."/>
            <person name="Zharikova N."/>
            <person name="Zhurenko E."/>
        </authorList>
    </citation>
    <scope>NUCLEOTIDE SEQUENCE</scope>
    <source>
        <strain evidence="6">IB-739</strain>
    </source>
</reference>
<dbReference type="PANTHER" id="PTHR43580">
    <property type="entry name" value="OXIDOREDUCTASE GLYR1-RELATED"/>
    <property type="match status" value="1"/>
</dbReference>
<dbReference type="InterPro" id="IPR051265">
    <property type="entry name" value="HIBADH-related_NP60_sf"/>
</dbReference>
<dbReference type="RefSeq" id="WP_302878028.1">
    <property type="nucleotide sequence ID" value="NZ_JAUMKJ010000009.1"/>
</dbReference>
<feature type="domain" description="6-phosphogluconate dehydrogenase NADP-binding" evidence="4">
    <location>
        <begin position="23"/>
        <end position="171"/>
    </location>
</feature>
<evidence type="ECO:0000313" key="7">
    <source>
        <dbReference type="Proteomes" id="UP001168883"/>
    </source>
</evidence>
<dbReference type="PANTHER" id="PTHR43580:SF2">
    <property type="entry name" value="CYTOKINE-LIKE NUCLEAR FACTOR N-PAC"/>
    <property type="match status" value="1"/>
</dbReference>
<evidence type="ECO:0000259" key="4">
    <source>
        <dbReference type="Pfam" id="PF03446"/>
    </source>
</evidence>
<evidence type="ECO:0000256" key="1">
    <source>
        <dbReference type="ARBA" id="ARBA00009080"/>
    </source>
</evidence>
<feature type="domain" description="NADPH-dependent reductive aminase-like C-terminal" evidence="5">
    <location>
        <begin position="178"/>
        <end position="304"/>
    </location>
</feature>
<dbReference type="InterPro" id="IPR048666">
    <property type="entry name" value="RedAm-like_C"/>
</dbReference>
<sequence>MKHSSPSEKETHEQAGAAGRTPVTVIGLGMMGSALADAFLNAGHRTTVWNRSADKADALVAKGAVRAASAAEAVSASPLIVVCVLDYEAVHEILGPAGGRLAGRTLVNLTNGKPEQARKEAKWANEQGANYLDGGIMAVPQMIAGPEAFLLYSGSPEAFETYRRELDVLGAGKYLGEDAGLAALYDLALLTTAYGLIGGFFHAVALVGTEKVEAAAFTALVIPWLQAMIASLPSQAQALDANNHTTDVSSLNINKVGFVNLIEASQEQGVSTELVAPIQALVNQAVADGYGADGLTRLVELLKKPQLL</sequence>
<dbReference type="Gene3D" id="1.10.1040.10">
    <property type="entry name" value="N-(1-d-carboxylethyl)-l-norvaline Dehydrogenase, domain 2"/>
    <property type="match status" value="1"/>
</dbReference>
<evidence type="ECO:0000256" key="2">
    <source>
        <dbReference type="ARBA" id="ARBA00023002"/>
    </source>
</evidence>
<keyword evidence="2" id="KW-0560">Oxidoreductase</keyword>
<protein>
    <submittedName>
        <fullName evidence="6">NAD(P)-binding domain-containing protein</fullName>
    </submittedName>
</protein>
<name>A0ABT8V6V5_9BACL</name>
<dbReference type="EMBL" id="JAUMKJ010000009">
    <property type="protein sequence ID" value="MDO3677173.1"/>
    <property type="molecule type" value="Genomic_DNA"/>
</dbReference>
<evidence type="ECO:0000259" key="5">
    <source>
        <dbReference type="Pfam" id="PF21761"/>
    </source>
</evidence>
<comment type="similarity">
    <text evidence="1">Belongs to the HIBADH-related family.</text>
</comment>
<dbReference type="InterPro" id="IPR036291">
    <property type="entry name" value="NAD(P)-bd_dom_sf"/>
</dbReference>
<organism evidence="6 7">
    <name type="scientific">Paenibacillus ehimensis</name>
    <dbReference type="NCBI Taxonomy" id="79264"/>
    <lineage>
        <taxon>Bacteria</taxon>
        <taxon>Bacillati</taxon>
        <taxon>Bacillota</taxon>
        <taxon>Bacilli</taxon>
        <taxon>Bacillales</taxon>
        <taxon>Paenibacillaceae</taxon>
        <taxon>Paenibacillus</taxon>
    </lineage>
</organism>
<dbReference type="PIRSF" id="PIRSF000103">
    <property type="entry name" value="HIBADH"/>
    <property type="match status" value="1"/>
</dbReference>
<dbReference type="Gene3D" id="3.40.50.720">
    <property type="entry name" value="NAD(P)-binding Rossmann-like Domain"/>
    <property type="match status" value="1"/>
</dbReference>
<dbReference type="InterPro" id="IPR015815">
    <property type="entry name" value="HIBADH-related"/>
</dbReference>
<gene>
    <name evidence="6" type="ORF">Q3C12_09165</name>
</gene>
<evidence type="ECO:0000256" key="3">
    <source>
        <dbReference type="SAM" id="MobiDB-lite"/>
    </source>
</evidence>
<dbReference type="Pfam" id="PF03446">
    <property type="entry name" value="NAD_binding_2"/>
    <property type="match status" value="1"/>
</dbReference>
<dbReference type="InterPro" id="IPR006115">
    <property type="entry name" value="6PGDH_NADP-bd"/>
</dbReference>
<feature type="compositionally biased region" description="Basic and acidic residues" evidence="3">
    <location>
        <begin position="1"/>
        <end position="13"/>
    </location>
</feature>
<dbReference type="Proteomes" id="UP001168883">
    <property type="component" value="Unassembled WGS sequence"/>
</dbReference>